<evidence type="ECO:0000313" key="7">
    <source>
        <dbReference type="Proteomes" id="UP000035489"/>
    </source>
</evidence>
<dbReference type="STRING" id="1225564.AA309_25445"/>
<dbReference type="RefSeq" id="WP_047191821.1">
    <property type="nucleotide sequence ID" value="NZ_LCYG01000083.1"/>
</dbReference>
<dbReference type="SUPFAM" id="SSF58104">
    <property type="entry name" value="Methyl-accepting chemotaxis protein (MCP) signaling domain"/>
    <property type="match status" value="2"/>
</dbReference>
<dbReference type="PROSITE" id="PS50111">
    <property type="entry name" value="CHEMOTAXIS_TRANSDUC_2"/>
    <property type="match status" value="2"/>
</dbReference>
<gene>
    <name evidence="6" type="ORF">AA309_25445</name>
</gene>
<keyword evidence="7" id="KW-1185">Reference proteome</keyword>
<dbReference type="OrthoDB" id="5292010at2"/>
<evidence type="ECO:0000256" key="4">
    <source>
        <dbReference type="SAM" id="MobiDB-lite"/>
    </source>
</evidence>
<dbReference type="EMBL" id="LCYG01000083">
    <property type="protein sequence ID" value="KLK90492.1"/>
    <property type="molecule type" value="Genomic_DNA"/>
</dbReference>
<accession>A0A0H1RD22</accession>
<evidence type="ECO:0000313" key="6">
    <source>
        <dbReference type="EMBL" id="KLK90492.1"/>
    </source>
</evidence>
<dbReference type="Proteomes" id="UP000035489">
    <property type="component" value="Unassembled WGS sequence"/>
</dbReference>
<feature type="coiled-coil region" evidence="3">
    <location>
        <begin position="312"/>
        <end position="346"/>
    </location>
</feature>
<dbReference type="InterPro" id="IPR004089">
    <property type="entry name" value="MCPsignal_dom"/>
</dbReference>
<name>A0A0H1RD22_9HYPH</name>
<dbReference type="AlphaFoldDB" id="A0A0H1RD22"/>
<protein>
    <submittedName>
        <fullName evidence="6">Chemotaxis protein</fullName>
    </submittedName>
</protein>
<feature type="region of interest" description="Disordered" evidence="4">
    <location>
        <begin position="1"/>
        <end position="41"/>
    </location>
</feature>
<dbReference type="SMART" id="SM00283">
    <property type="entry name" value="MA"/>
    <property type="match status" value="2"/>
</dbReference>
<dbReference type="Pfam" id="PF00015">
    <property type="entry name" value="MCPsignal"/>
    <property type="match status" value="2"/>
</dbReference>
<evidence type="ECO:0000256" key="1">
    <source>
        <dbReference type="ARBA" id="ARBA00023224"/>
    </source>
</evidence>
<dbReference type="GO" id="GO:0016020">
    <property type="term" value="C:membrane"/>
    <property type="evidence" value="ECO:0007669"/>
    <property type="project" value="InterPro"/>
</dbReference>
<sequence>MALVKTSALPDKGNPRPVDDETPAANVSSPSARGATSQRRILGRVRARKQQAAERIGAATEELASGVAEASAAAEELRRSMEQIATGAEEAAGASQQSLSAIVSLGASFSEARKHAEAARTKTADLQSLLIETAAQIDASVASVEANATRQRAMVDIISLLERQAATIGEITRVVGDTSDQTNLLALNAAIEAARAGESGRGFAVVADEVRALAGASEKSAQDIQGLAEVIVGEIRSVAERIRTAAETASSEAQSGRSIVAALDKIRSDISLLAEGSQSILVAAVEAEAAVREAQRGAEQVASAAEEQAAAAAEAQRAVQQQSTALDQSQQTAQALAVLADNLQADAAGSASAEQVGSAAEELSAAIQEISGAAGEIMTAVDQISRGAQMQAAATQQANVAMGQIERATSVSRDVADASVERIQALASAIQENRSATMRLAAGVEGGLKETRAVIELMSGLDESGRRIEKIVDSIALVAVQTNMLAVSGSIEAARTGDAGRGFAIVSGDIRNLARDASENADRIKDVIRQIRDQIAVVRRDLEQSAAIAEAEVAKNTLTAERLGAVEAGVDAIRQGSAAILAGSETILTAVREVRLGTQQIAAVAEQAGSAAAQAASAARQQARGAEDLAAAIEEIASLADELQIVES</sequence>
<dbReference type="PANTHER" id="PTHR32089">
    <property type="entry name" value="METHYL-ACCEPTING CHEMOTAXIS PROTEIN MCPB"/>
    <property type="match status" value="1"/>
</dbReference>
<feature type="domain" description="Methyl-accepting transducer" evidence="5">
    <location>
        <begin position="366"/>
        <end position="616"/>
    </location>
</feature>
<organism evidence="6 7">
    <name type="scientific">Microvirga vignae</name>
    <dbReference type="NCBI Taxonomy" id="1225564"/>
    <lineage>
        <taxon>Bacteria</taxon>
        <taxon>Pseudomonadati</taxon>
        <taxon>Pseudomonadota</taxon>
        <taxon>Alphaproteobacteria</taxon>
        <taxon>Hyphomicrobiales</taxon>
        <taxon>Methylobacteriaceae</taxon>
        <taxon>Microvirga</taxon>
    </lineage>
</organism>
<dbReference type="PATRIC" id="fig|1225564.3.peg.6648"/>
<dbReference type="Gene3D" id="1.10.287.950">
    <property type="entry name" value="Methyl-accepting chemotaxis protein"/>
    <property type="match status" value="2"/>
</dbReference>
<dbReference type="GO" id="GO:0007165">
    <property type="term" value="P:signal transduction"/>
    <property type="evidence" value="ECO:0007669"/>
    <property type="project" value="UniProtKB-KW"/>
</dbReference>
<proteinExistence type="predicted"/>
<comment type="caution">
    <text evidence="6">The sequence shown here is derived from an EMBL/GenBank/DDBJ whole genome shotgun (WGS) entry which is preliminary data.</text>
</comment>
<reference evidence="6 7" key="1">
    <citation type="submission" date="2015-05" db="EMBL/GenBank/DDBJ databases">
        <title>Draft genome sequence of Microvirga vignae strain BR3299, a novel nitrogen fixing bacteria isolated from Brazil semi-aired region.</title>
        <authorList>
            <person name="Zilli J.E."/>
            <person name="Passos S.R."/>
            <person name="Leite J."/>
            <person name="Baldani J.I."/>
            <person name="Xavier G.R."/>
            <person name="Rumjaneck N.G."/>
            <person name="Simoes-Araujo J.L."/>
        </authorList>
    </citation>
    <scope>NUCLEOTIDE SEQUENCE [LARGE SCALE GENOMIC DNA]</scope>
    <source>
        <strain evidence="6 7">BR3299</strain>
    </source>
</reference>
<evidence type="ECO:0000256" key="2">
    <source>
        <dbReference type="PROSITE-ProRule" id="PRU00284"/>
    </source>
</evidence>
<feature type="domain" description="Methyl-accepting transducer" evidence="5">
    <location>
        <begin position="66"/>
        <end position="323"/>
    </location>
</feature>
<dbReference type="PANTHER" id="PTHR32089:SF112">
    <property type="entry name" value="LYSOZYME-LIKE PROTEIN-RELATED"/>
    <property type="match status" value="1"/>
</dbReference>
<evidence type="ECO:0000259" key="5">
    <source>
        <dbReference type="PROSITE" id="PS50111"/>
    </source>
</evidence>
<feature type="compositionally biased region" description="Polar residues" evidence="4">
    <location>
        <begin position="25"/>
        <end position="39"/>
    </location>
</feature>
<keyword evidence="1 2" id="KW-0807">Transducer</keyword>
<evidence type="ECO:0000256" key="3">
    <source>
        <dbReference type="SAM" id="Coils"/>
    </source>
</evidence>
<keyword evidence="3" id="KW-0175">Coiled coil</keyword>